<dbReference type="EMBL" id="DS231704">
    <property type="protein sequence ID" value="KNB06306.1"/>
    <property type="molecule type" value="Genomic_DNA"/>
</dbReference>
<dbReference type="RefSeq" id="XP_018244351.1">
    <property type="nucleotide sequence ID" value="XM_018399892.1"/>
</dbReference>
<reference evidence="2" key="2">
    <citation type="journal article" date="2010" name="Nature">
        <title>Comparative genomics reveals mobile pathogenicity chromosomes in Fusarium.</title>
        <authorList>
            <person name="Ma L.J."/>
            <person name="van der Does H.C."/>
            <person name="Borkovich K.A."/>
            <person name="Coleman J.J."/>
            <person name="Daboussi M.J."/>
            <person name="Di Pietro A."/>
            <person name="Dufresne M."/>
            <person name="Freitag M."/>
            <person name="Grabherr M."/>
            <person name="Henrissat B."/>
            <person name="Houterman P.M."/>
            <person name="Kang S."/>
            <person name="Shim W.B."/>
            <person name="Woloshuk C."/>
            <person name="Xie X."/>
            <person name="Xu J.R."/>
            <person name="Antoniw J."/>
            <person name="Baker S.E."/>
            <person name="Bluhm B.H."/>
            <person name="Breakspear A."/>
            <person name="Brown D.W."/>
            <person name="Butchko R.A."/>
            <person name="Chapman S."/>
            <person name="Coulson R."/>
            <person name="Coutinho P.M."/>
            <person name="Danchin E.G."/>
            <person name="Diener A."/>
            <person name="Gale L.R."/>
            <person name="Gardiner D.M."/>
            <person name="Goff S."/>
            <person name="Hammond-Kosack K.E."/>
            <person name="Hilburn K."/>
            <person name="Hua-Van A."/>
            <person name="Jonkers W."/>
            <person name="Kazan K."/>
            <person name="Kodira C.D."/>
            <person name="Koehrsen M."/>
            <person name="Kumar L."/>
            <person name="Lee Y.H."/>
            <person name="Li L."/>
            <person name="Manners J.M."/>
            <person name="Miranda-Saavedra D."/>
            <person name="Mukherjee M."/>
            <person name="Park G."/>
            <person name="Park J."/>
            <person name="Park S.Y."/>
            <person name="Proctor R.H."/>
            <person name="Regev A."/>
            <person name="Ruiz-Roldan M.C."/>
            <person name="Sain D."/>
            <person name="Sakthikumar S."/>
            <person name="Sykes S."/>
            <person name="Schwartz D.C."/>
            <person name="Turgeon B.G."/>
            <person name="Wapinski I."/>
            <person name="Yoder O."/>
            <person name="Young S."/>
            <person name="Zeng Q."/>
            <person name="Zhou S."/>
            <person name="Galagan J."/>
            <person name="Cuomo C.A."/>
            <person name="Kistler H.C."/>
            <person name="Rep M."/>
        </authorList>
    </citation>
    <scope>NUCLEOTIDE SEQUENCE [LARGE SCALE GENOMIC DNA]</scope>
    <source>
        <strain evidence="2">4287</strain>
    </source>
</reference>
<gene>
    <name evidence="2" type="ORF">FOXG_19631</name>
</gene>
<evidence type="ECO:0000256" key="1">
    <source>
        <dbReference type="SAM" id="MobiDB-lite"/>
    </source>
</evidence>
<dbReference type="KEGG" id="fox:FOXG_19631"/>
<sequence>MIKPKEASPSFSMGRRAFTNPSKIESETERARNCRRRQQQKHQNLARQERIAYPGRGPNKQSVINQY</sequence>
<accession>A0A0J9V638</accession>
<evidence type="ECO:0000313" key="2">
    <source>
        <dbReference type="EMBL" id="KNB06306.1"/>
    </source>
</evidence>
<dbReference type="OrthoDB" id="5100980at2759"/>
<dbReference type="AlphaFoldDB" id="A0A0J9V638"/>
<protein>
    <submittedName>
        <fullName evidence="2">Uncharacterized protein</fullName>
    </submittedName>
</protein>
<dbReference type="GeneID" id="28960337"/>
<evidence type="ECO:0000313" key="3">
    <source>
        <dbReference type="Proteomes" id="UP000009097"/>
    </source>
</evidence>
<dbReference type="Proteomes" id="UP000009097">
    <property type="component" value="Unassembled WGS sequence"/>
</dbReference>
<feature type="region of interest" description="Disordered" evidence="1">
    <location>
        <begin position="1"/>
        <end position="67"/>
    </location>
</feature>
<dbReference type="VEuPathDB" id="FungiDB:FOXG_19631"/>
<reference evidence="2" key="1">
    <citation type="submission" date="2007-04" db="EMBL/GenBank/DDBJ databases">
        <authorList>
            <consortium name="The Broad Institute Genome Sequencing Platform"/>
            <person name="Birren B."/>
            <person name="Lander E."/>
            <person name="Galagan J."/>
            <person name="Nusbaum C."/>
            <person name="Devon K."/>
            <person name="Ma L.-J."/>
            <person name="Jaffe D."/>
            <person name="Butler J."/>
            <person name="Alvarez P."/>
            <person name="Gnerre S."/>
            <person name="Grabherr M."/>
            <person name="Kleber M."/>
            <person name="Mauceli E."/>
            <person name="Brockman W."/>
            <person name="MacCallum I.A."/>
            <person name="Young S."/>
            <person name="LaButti K."/>
            <person name="DeCaprio D."/>
            <person name="Crawford M."/>
            <person name="Koehrsen M."/>
            <person name="Engels R."/>
            <person name="Montgomery P."/>
            <person name="Pearson M."/>
            <person name="Howarth C."/>
            <person name="Larson L."/>
            <person name="White J."/>
            <person name="O'Leary S."/>
            <person name="Kodira C."/>
            <person name="Zeng Q."/>
            <person name="Yandava C."/>
            <person name="Alvarado L."/>
            <person name="Kistler C."/>
            <person name="Shim W.-B."/>
            <person name="Kang S."/>
            <person name="Woloshuk C."/>
        </authorList>
    </citation>
    <scope>NUCLEOTIDE SEQUENCE</scope>
    <source>
        <strain evidence="2">4287</strain>
    </source>
</reference>
<organism evidence="2 3">
    <name type="scientific">Fusarium oxysporum f. sp. lycopersici (strain 4287 / CBS 123668 / FGSC 9935 / NRRL 34936)</name>
    <name type="common">Fusarium vascular wilt of tomato</name>
    <dbReference type="NCBI Taxonomy" id="426428"/>
    <lineage>
        <taxon>Eukaryota</taxon>
        <taxon>Fungi</taxon>
        <taxon>Dikarya</taxon>
        <taxon>Ascomycota</taxon>
        <taxon>Pezizomycotina</taxon>
        <taxon>Sordariomycetes</taxon>
        <taxon>Hypocreomycetidae</taxon>
        <taxon>Hypocreales</taxon>
        <taxon>Nectriaceae</taxon>
        <taxon>Fusarium</taxon>
        <taxon>Fusarium oxysporum species complex</taxon>
    </lineage>
</organism>
<name>A0A0J9V638_FUSO4</name>
<proteinExistence type="predicted"/>